<dbReference type="EMBL" id="AB254080">
    <property type="protein sequence ID" value="BAE95444.1"/>
    <property type="molecule type" value="Genomic_DNA"/>
</dbReference>
<dbReference type="RefSeq" id="WP_079043376.1">
    <property type="nucleotide sequence ID" value="NZ_CP023699.1"/>
</dbReference>
<dbReference type="AlphaFoldDB" id="Q1EQS6"/>
<evidence type="ECO:0000313" key="2">
    <source>
        <dbReference type="EMBL" id="BAE95444.1"/>
    </source>
</evidence>
<proteinExistence type="predicted"/>
<dbReference type="KEGG" id="ska:CP970_05820"/>
<sequence>MTTSTFNLLDEPWIPVRWTPTELSSAVAGRPDRIGLRELLARSPEIAGLAIAEPPAHSALLRILYALTARVTGLDEAGPGDWGVRRADVRDAGELPPQGISDYLATYRHRFFLYDPDGGRPWMQDARLAHECDPDNTAGVNKLIVTRPSGNNHSWFEHTSDAAPGLPTASEAVLNLLVWHYYGPSGRCSSREVNGAKSASAKAGPLRTALSYHPEGETLFETLLAGLVPPKSTVKSAQDQCPWEWHDLPDPDAVPVAPAGPCARLTACSQHALLLVPQEPDGQWVRDAFITWAYRDGRIPRDDSFLIWQVSQQGNRYPRPADSGRALWRDLDALLLKESAGAAQPRRPRVFEYACEVSDYLRVRALGFEQEGQAKDTQFVDASTPPVVEFVERETARTALPVATLRQLGETYGRRLDRAVKRAWAQYVDDAKADAGTWAAQAGARYWPGAEAEFWHRFAQLDRTGADLGAGFDAAAARTAFLRLAMAAYDSVTDSVTRTQRGARAASDARIELYGGPRKKKQEHAGSAPRPVPAHGNDAKADHG</sequence>
<dbReference type="InterPro" id="IPR013381">
    <property type="entry name" value="CRISPR-assoc_prot_Cse1"/>
</dbReference>
<reference evidence="2" key="1">
    <citation type="journal article" date="2006" name="Proc. Natl. Acad. Sci. U.S.A.">
        <title>Amplification of the entire kanamycin biosynthetic gene cluster during empirical strain improvement of Streptomyces kanamyceticus.</title>
        <authorList>
            <person name="Yanai K."/>
            <person name="Murakami T."/>
            <person name="Bibb M."/>
        </authorList>
    </citation>
    <scope>NUCLEOTIDE SEQUENCE</scope>
    <source>
        <strain evidence="2">NBRC 13414</strain>
    </source>
</reference>
<reference evidence="3 4" key="2">
    <citation type="submission" date="2017-09" db="EMBL/GenBank/DDBJ databases">
        <authorList>
            <person name="Lee N."/>
            <person name="Cho B.-K."/>
        </authorList>
    </citation>
    <scope>NUCLEOTIDE SEQUENCE [LARGE SCALE GENOMIC DNA]</scope>
    <source>
        <strain evidence="3 4">ATCC 12853</strain>
    </source>
</reference>
<name>Q1EQS6_STRKN</name>
<evidence type="ECO:0000313" key="3">
    <source>
        <dbReference type="EMBL" id="QEU90495.1"/>
    </source>
</evidence>
<dbReference type="CDD" id="cd09729">
    <property type="entry name" value="Cse1_I-E"/>
    <property type="match status" value="1"/>
</dbReference>
<evidence type="ECO:0000256" key="1">
    <source>
        <dbReference type="SAM" id="MobiDB-lite"/>
    </source>
</evidence>
<evidence type="ECO:0000313" key="4">
    <source>
        <dbReference type="Proteomes" id="UP000325529"/>
    </source>
</evidence>
<feature type="region of interest" description="Disordered" evidence="1">
    <location>
        <begin position="497"/>
        <end position="544"/>
    </location>
</feature>
<keyword evidence="4" id="KW-1185">Reference proteome</keyword>
<organism evidence="2">
    <name type="scientific">Streptomyces kanamyceticus</name>
    <dbReference type="NCBI Taxonomy" id="1967"/>
    <lineage>
        <taxon>Bacteria</taxon>
        <taxon>Bacillati</taxon>
        <taxon>Actinomycetota</taxon>
        <taxon>Actinomycetes</taxon>
        <taxon>Kitasatosporales</taxon>
        <taxon>Streptomycetaceae</taxon>
        <taxon>Streptomyces</taxon>
    </lineage>
</organism>
<dbReference type="EMBL" id="CP023699">
    <property type="protein sequence ID" value="QEU90495.1"/>
    <property type="molecule type" value="Genomic_DNA"/>
</dbReference>
<protein>
    <submittedName>
        <fullName evidence="3">Type I-E CRISPR-associated protein Cse1/CasA</fullName>
    </submittedName>
</protein>
<dbReference type="NCBIfam" id="TIGR02547">
    <property type="entry name" value="casA_cse1"/>
    <property type="match status" value="1"/>
</dbReference>
<dbReference type="Pfam" id="PF09481">
    <property type="entry name" value="CRISPR_Cse1"/>
    <property type="match status" value="1"/>
</dbReference>
<dbReference type="Proteomes" id="UP000325529">
    <property type="component" value="Chromosome"/>
</dbReference>
<dbReference type="OrthoDB" id="3187690at2"/>
<accession>Q1EQS6</accession>
<gene>
    <name evidence="3" type="primary">casA</name>
    <name evidence="3" type="ORF">CP970_05820</name>
</gene>